<sequence>SIFYTWNYLVEDYTRLKLTHEVDRLPALSGIAVSASKVISSEHNTKSPHTITYIAGIWSTHLPAALFWTCSPTSYRPRCYRAPTFSWASVEGAISYHPPLIRSRGGYDTYWVCEILGFSSTAKGLDPHGQVSSGWIEVRGYTGMAVIAHYPSPERSGATMCVVEQADMLPDGQVGPVRRQKFQLDIPKLCTAKPAEVEPGDEVLVLLLECLKKNGQLRSDHSNQSWSLYNVMALVLQPSKSISDAWERVGLICDESYNIIRQDRDMFYWPDAWFPEKKVVRIV</sequence>
<dbReference type="AlphaFoldDB" id="A0A9P9E5B4"/>
<protein>
    <submittedName>
        <fullName evidence="1">Uncharacterized protein</fullName>
    </submittedName>
</protein>
<dbReference type="Proteomes" id="UP000738349">
    <property type="component" value="Unassembled WGS sequence"/>
</dbReference>
<organism evidence="1 2">
    <name type="scientific">Dactylonectria macrodidyma</name>
    <dbReference type="NCBI Taxonomy" id="307937"/>
    <lineage>
        <taxon>Eukaryota</taxon>
        <taxon>Fungi</taxon>
        <taxon>Dikarya</taxon>
        <taxon>Ascomycota</taxon>
        <taxon>Pezizomycotina</taxon>
        <taxon>Sordariomycetes</taxon>
        <taxon>Hypocreomycetidae</taxon>
        <taxon>Hypocreales</taxon>
        <taxon>Nectriaceae</taxon>
        <taxon>Dactylonectria</taxon>
    </lineage>
</organism>
<comment type="caution">
    <text evidence="1">The sequence shown here is derived from an EMBL/GenBank/DDBJ whole genome shotgun (WGS) entry which is preliminary data.</text>
</comment>
<reference evidence="1" key="1">
    <citation type="journal article" date="2021" name="Nat. Commun.">
        <title>Genetic determinants of endophytism in the Arabidopsis root mycobiome.</title>
        <authorList>
            <person name="Mesny F."/>
            <person name="Miyauchi S."/>
            <person name="Thiergart T."/>
            <person name="Pickel B."/>
            <person name="Atanasova L."/>
            <person name="Karlsson M."/>
            <person name="Huettel B."/>
            <person name="Barry K.W."/>
            <person name="Haridas S."/>
            <person name="Chen C."/>
            <person name="Bauer D."/>
            <person name="Andreopoulos W."/>
            <person name="Pangilinan J."/>
            <person name="LaButti K."/>
            <person name="Riley R."/>
            <person name="Lipzen A."/>
            <person name="Clum A."/>
            <person name="Drula E."/>
            <person name="Henrissat B."/>
            <person name="Kohler A."/>
            <person name="Grigoriev I.V."/>
            <person name="Martin F.M."/>
            <person name="Hacquard S."/>
        </authorList>
    </citation>
    <scope>NUCLEOTIDE SEQUENCE</scope>
    <source>
        <strain evidence="1">MPI-CAGE-AT-0147</strain>
    </source>
</reference>
<feature type="non-terminal residue" evidence="1">
    <location>
        <position position="1"/>
    </location>
</feature>
<dbReference type="PANTHER" id="PTHR33112">
    <property type="entry name" value="DOMAIN PROTEIN, PUTATIVE-RELATED"/>
    <property type="match status" value="1"/>
</dbReference>
<dbReference type="EMBL" id="JAGMUV010000016">
    <property type="protein sequence ID" value="KAH7132714.1"/>
    <property type="molecule type" value="Genomic_DNA"/>
</dbReference>
<evidence type="ECO:0000313" key="2">
    <source>
        <dbReference type="Proteomes" id="UP000738349"/>
    </source>
</evidence>
<evidence type="ECO:0000313" key="1">
    <source>
        <dbReference type="EMBL" id="KAH7132714.1"/>
    </source>
</evidence>
<dbReference type="PANTHER" id="PTHR33112:SF16">
    <property type="entry name" value="HETEROKARYON INCOMPATIBILITY DOMAIN-CONTAINING PROTEIN"/>
    <property type="match status" value="1"/>
</dbReference>
<keyword evidence="2" id="KW-1185">Reference proteome</keyword>
<accession>A0A9P9E5B4</accession>
<dbReference type="OrthoDB" id="5362512at2759"/>
<name>A0A9P9E5B4_9HYPO</name>
<gene>
    <name evidence="1" type="ORF">EDB81DRAFT_659823</name>
</gene>
<proteinExistence type="predicted"/>